<evidence type="ECO:0000313" key="10">
    <source>
        <dbReference type="Proteomes" id="UP001153620"/>
    </source>
</evidence>
<evidence type="ECO:0000256" key="3">
    <source>
        <dbReference type="ARBA" id="ARBA00022771"/>
    </source>
</evidence>
<keyword evidence="4" id="KW-0862">Zinc</keyword>
<evidence type="ECO:0000259" key="8">
    <source>
        <dbReference type="PROSITE" id="PS52027"/>
    </source>
</evidence>
<protein>
    <recommendedName>
        <fullName evidence="8">C2HC/C3H-type domain-containing protein</fullName>
    </recommendedName>
</protein>
<keyword evidence="2" id="KW-0479">Metal-binding</keyword>
<dbReference type="PANTHER" id="PTHR14649:SF1">
    <property type="entry name" value="ZINC FINGER C2HC DOMAIN-CONTAINING PROTEIN 1C"/>
    <property type="match status" value="1"/>
</dbReference>
<dbReference type="InterPro" id="IPR049899">
    <property type="entry name" value="Znf_C2HC_C3H"/>
</dbReference>
<feature type="region of interest" description="Disordered" evidence="7">
    <location>
        <begin position="153"/>
        <end position="244"/>
    </location>
</feature>
<evidence type="ECO:0000256" key="4">
    <source>
        <dbReference type="ARBA" id="ARBA00022833"/>
    </source>
</evidence>
<comment type="similarity">
    <text evidence="1">Belongs to the ZC2HC1 family.</text>
</comment>
<sequence length="410" mass="45477">MSSQGSRLAQIQMRYQQKVMQENTQKKSDLYGYDDTQQKLLTSSLGAGKVRAMFDERRSRITAGIDKSYLLEPITVDTSKATKQQRQVIGPSKSSRDQKMPNYTKVIVPPLQNRLINHDINGNNHITGSDVLDRSVKTCDTVLVNFKSTTASKLSTKSNPVTEKNGSNINSNRKPLAMTTTSAPLKNVTNQKPSPSRSTKSGNSIKSSNSVRATTYASPKPIATNNKTLSAKSSQQNSFDEVDDTPVPEGLIRCPICKRNFAEDRIEKHEVICQKMKTKKRKTYDSSKKRVQGTEAETYNKKPLTRVGVKSATTSTNKNSNWRVKHEDFIKTIRAAKEMQAYVAKGGKLSDLPPPPPSVNPDYVQCPNCSRRFNEAAASRHIPICHTISKPKPKTGGTLASKTTSSIKRR</sequence>
<feature type="domain" description="C2HC/C3H-type" evidence="8">
    <location>
        <begin position="362"/>
        <end position="391"/>
    </location>
</feature>
<keyword evidence="5" id="KW-0175">Coiled coil</keyword>
<name>A0A9N9S1L3_9DIPT</name>
<dbReference type="EMBL" id="OU895879">
    <property type="protein sequence ID" value="CAG9807972.1"/>
    <property type="molecule type" value="Genomic_DNA"/>
</dbReference>
<feature type="compositionally biased region" description="Polar residues" evidence="7">
    <location>
        <begin position="159"/>
        <end position="239"/>
    </location>
</feature>
<feature type="region of interest" description="Disordered" evidence="7">
    <location>
        <begin position="387"/>
        <end position="410"/>
    </location>
</feature>
<keyword evidence="3 6" id="KW-0863">Zinc-finger</keyword>
<feature type="compositionally biased region" description="Polar residues" evidence="7">
    <location>
        <begin position="398"/>
        <end position="410"/>
    </location>
</feature>
<reference evidence="9" key="1">
    <citation type="submission" date="2022-01" db="EMBL/GenBank/DDBJ databases">
        <authorList>
            <person name="King R."/>
        </authorList>
    </citation>
    <scope>NUCLEOTIDE SEQUENCE</scope>
</reference>
<dbReference type="InterPro" id="IPR026104">
    <property type="entry name" value="ZNF_C2HC_dom_1C"/>
</dbReference>
<proteinExistence type="inferred from homology"/>
<dbReference type="Proteomes" id="UP001153620">
    <property type="component" value="Chromosome 3"/>
</dbReference>
<accession>A0A9N9S1L3</accession>
<dbReference type="PANTHER" id="PTHR14649">
    <property type="entry name" value="ZINC FINGER C2HC DOMAIN-CONTAINING PROTEIN 1C"/>
    <property type="match status" value="1"/>
</dbReference>
<dbReference type="Pfam" id="PF13913">
    <property type="entry name" value="zf-C2HC_2"/>
    <property type="match status" value="2"/>
</dbReference>
<dbReference type="AlphaFoldDB" id="A0A9N9S1L3"/>
<evidence type="ECO:0000313" key="9">
    <source>
        <dbReference type="EMBL" id="CAG9807972.1"/>
    </source>
</evidence>
<evidence type="ECO:0000256" key="1">
    <source>
        <dbReference type="ARBA" id="ARBA00010843"/>
    </source>
</evidence>
<dbReference type="OrthoDB" id="10255185at2759"/>
<dbReference type="GO" id="GO:0008270">
    <property type="term" value="F:zinc ion binding"/>
    <property type="evidence" value="ECO:0007669"/>
    <property type="project" value="UniProtKB-KW"/>
</dbReference>
<evidence type="ECO:0000256" key="2">
    <source>
        <dbReference type="ARBA" id="ARBA00022723"/>
    </source>
</evidence>
<organism evidence="9 10">
    <name type="scientific">Chironomus riparius</name>
    <dbReference type="NCBI Taxonomy" id="315576"/>
    <lineage>
        <taxon>Eukaryota</taxon>
        <taxon>Metazoa</taxon>
        <taxon>Ecdysozoa</taxon>
        <taxon>Arthropoda</taxon>
        <taxon>Hexapoda</taxon>
        <taxon>Insecta</taxon>
        <taxon>Pterygota</taxon>
        <taxon>Neoptera</taxon>
        <taxon>Endopterygota</taxon>
        <taxon>Diptera</taxon>
        <taxon>Nematocera</taxon>
        <taxon>Chironomoidea</taxon>
        <taxon>Chironomidae</taxon>
        <taxon>Chironominae</taxon>
        <taxon>Chironomus</taxon>
    </lineage>
</organism>
<keyword evidence="10" id="KW-1185">Reference proteome</keyword>
<reference evidence="9" key="2">
    <citation type="submission" date="2022-10" db="EMBL/GenBank/DDBJ databases">
        <authorList>
            <consortium name="ENA_rothamsted_submissions"/>
            <consortium name="culmorum"/>
            <person name="King R."/>
        </authorList>
    </citation>
    <scope>NUCLEOTIDE SEQUENCE</scope>
</reference>
<gene>
    <name evidence="9" type="ORF">CHIRRI_LOCUS10818</name>
</gene>
<evidence type="ECO:0000256" key="5">
    <source>
        <dbReference type="ARBA" id="ARBA00023054"/>
    </source>
</evidence>
<feature type="domain" description="C2HC/C3H-type" evidence="8">
    <location>
        <begin position="250"/>
        <end position="279"/>
    </location>
</feature>
<evidence type="ECO:0000256" key="6">
    <source>
        <dbReference type="PROSITE-ProRule" id="PRU01371"/>
    </source>
</evidence>
<dbReference type="PROSITE" id="PS52027">
    <property type="entry name" value="ZF_C2HC_C3H"/>
    <property type="match status" value="2"/>
</dbReference>
<evidence type="ECO:0000256" key="7">
    <source>
        <dbReference type="SAM" id="MobiDB-lite"/>
    </source>
</evidence>
<dbReference type="Gene3D" id="3.30.160.60">
    <property type="entry name" value="Classic Zinc Finger"/>
    <property type="match status" value="1"/>
</dbReference>